<dbReference type="RefSeq" id="WP_224524783.1">
    <property type="nucleotide sequence ID" value="NZ_JAIUJR010000001.1"/>
</dbReference>
<sequence>MNLILIFCFLQLFFDLLFPRDVIDIMDKYSGTFIMANNKSRFLMFVYPYAVFLPKHYYPYNNLGKITFLVAVGFSIYIGYSNLAIAIFFLSLIIAFLTKNIYVVGLFYIFGFMALSSIVEYYALRDTNKDYTPLEMNYHRFFHDEHGVEAVYKYGFKKLVESNFIGVGFGNFSSRSGQIFESEVTENIPKQLIKFWLPLFETKAPYGLSSLYVLIVELGVFALIPIFVLLRWLNSIYHKSNYHIRVMIVFMFLIINYNPTFFEFNECVLYLLTLVIAHKLTSIEKTKNLHIATS</sequence>
<keyword evidence="1" id="KW-1133">Transmembrane helix</keyword>
<protein>
    <recommendedName>
        <fullName evidence="4">O-antigen ligase-like membrane protein</fullName>
    </recommendedName>
</protein>
<feature type="transmembrane region" description="Helical" evidence="1">
    <location>
        <begin position="66"/>
        <end position="94"/>
    </location>
</feature>
<evidence type="ECO:0000313" key="2">
    <source>
        <dbReference type="EMBL" id="MCA0131295.1"/>
    </source>
</evidence>
<feature type="transmembrane region" description="Helical" evidence="1">
    <location>
        <begin position="206"/>
        <end position="230"/>
    </location>
</feature>
<dbReference type="EMBL" id="JAIUJR010000001">
    <property type="protein sequence ID" value="MCA0131295.1"/>
    <property type="molecule type" value="Genomic_DNA"/>
</dbReference>
<proteinExistence type="predicted"/>
<organism evidence="2 3">
    <name type="scientific">Winogradskyella alexanderae</name>
    <dbReference type="NCBI Taxonomy" id="2877123"/>
    <lineage>
        <taxon>Bacteria</taxon>
        <taxon>Pseudomonadati</taxon>
        <taxon>Bacteroidota</taxon>
        <taxon>Flavobacteriia</taxon>
        <taxon>Flavobacteriales</taxon>
        <taxon>Flavobacteriaceae</taxon>
        <taxon>Winogradskyella</taxon>
    </lineage>
</organism>
<feature type="transmembrane region" description="Helical" evidence="1">
    <location>
        <begin position="101"/>
        <end position="124"/>
    </location>
</feature>
<accession>A0ABS7XNE1</accession>
<feature type="transmembrane region" description="Helical" evidence="1">
    <location>
        <begin position="242"/>
        <end position="262"/>
    </location>
</feature>
<keyword evidence="1" id="KW-0812">Transmembrane</keyword>
<keyword evidence="1" id="KW-0472">Membrane</keyword>
<comment type="caution">
    <text evidence="2">The sequence shown here is derived from an EMBL/GenBank/DDBJ whole genome shotgun (WGS) entry which is preliminary data.</text>
</comment>
<name>A0ABS7XNE1_9FLAO</name>
<evidence type="ECO:0000313" key="3">
    <source>
        <dbReference type="Proteomes" id="UP001198901"/>
    </source>
</evidence>
<dbReference type="Proteomes" id="UP001198901">
    <property type="component" value="Unassembled WGS sequence"/>
</dbReference>
<evidence type="ECO:0000256" key="1">
    <source>
        <dbReference type="SAM" id="Phobius"/>
    </source>
</evidence>
<gene>
    <name evidence="2" type="ORF">LBU54_01775</name>
</gene>
<reference evidence="3" key="1">
    <citation type="submission" date="2023-07" db="EMBL/GenBank/DDBJ databases">
        <authorList>
            <person name="Yue Y."/>
        </authorList>
    </citation>
    <scope>NUCLEOTIDE SEQUENCE [LARGE SCALE GENOMIC DNA]</scope>
    <source>
        <strain evidence="3">D23</strain>
    </source>
</reference>
<evidence type="ECO:0008006" key="4">
    <source>
        <dbReference type="Google" id="ProtNLM"/>
    </source>
</evidence>
<keyword evidence="3" id="KW-1185">Reference proteome</keyword>